<feature type="compositionally biased region" description="Basic residues" evidence="1">
    <location>
        <begin position="43"/>
        <end position="53"/>
    </location>
</feature>
<name>A0A4R0RFY4_9APHY</name>
<dbReference type="EMBL" id="RWJN01000146">
    <property type="protein sequence ID" value="TCD66176.1"/>
    <property type="molecule type" value="Genomic_DNA"/>
</dbReference>
<reference evidence="2 3" key="1">
    <citation type="submission" date="2018-11" db="EMBL/GenBank/DDBJ databases">
        <title>Genome assembly of Steccherinum ochraceum LE-BIN_3174, the white-rot fungus of the Steccherinaceae family (The Residual Polyporoid clade, Polyporales, Basidiomycota).</title>
        <authorList>
            <person name="Fedorova T.V."/>
            <person name="Glazunova O.A."/>
            <person name="Landesman E.O."/>
            <person name="Moiseenko K.V."/>
            <person name="Psurtseva N.V."/>
            <person name="Savinova O.S."/>
            <person name="Shakhova N.V."/>
            <person name="Tyazhelova T.V."/>
            <person name="Vasina D.V."/>
        </authorList>
    </citation>
    <scope>NUCLEOTIDE SEQUENCE [LARGE SCALE GENOMIC DNA]</scope>
    <source>
        <strain evidence="2 3">LE-BIN_3174</strain>
    </source>
</reference>
<feature type="region of interest" description="Disordered" evidence="1">
    <location>
        <begin position="1"/>
        <end position="77"/>
    </location>
</feature>
<evidence type="ECO:0000256" key="1">
    <source>
        <dbReference type="SAM" id="MobiDB-lite"/>
    </source>
</evidence>
<comment type="caution">
    <text evidence="2">The sequence shown here is derived from an EMBL/GenBank/DDBJ whole genome shotgun (WGS) entry which is preliminary data.</text>
</comment>
<gene>
    <name evidence="2" type="ORF">EIP91_001669</name>
</gene>
<protein>
    <submittedName>
        <fullName evidence="2">Uncharacterized protein</fullName>
    </submittedName>
</protein>
<feature type="compositionally biased region" description="Basic and acidic residues" evidence="1">
    <location>
        <begin position="54"/>
        <end position="67"/>
    </location>
</feature>
<accession>A0A4R0RFY4</accession>
<feature type="compositionally biased region" description="Basic and acidic residues" evidence="1">
    <location>
        <begin position="14"/>
        <end position="35"/>
    </location>
</feature>
<proteinExistence type="predicted"/>
<keyword evidence="3" id="KW-1185">Reference proteome</keyword>
<sequence length="280" mass="31937">MSGRANATRHTRSRVSDWQERITPESVERVKDIIEKAQTWKPPARKRKMNTRGHKQETANPKAERGGESCSSVAQRTPAVRMQPVTEPNPLLDTDLACEYCKIDPTVDASQLQARFDRSQLTEHTDVFHNSPRQVDRWYENGHRMLQHLGDVNATKGTCYICYANGNELERFPSRAALYDHLFRPKPTQKYSHAMDAKLDDPRWGPESHRLVVTPAWTNLLRSLSSMPPLPRVNPAALQLSEDSPRNFPDALDKIKLHDEIRTNTTALQDQPDVVLNFPA</sequence>
<evidence type="ECO:0000313" key="2">
    <source>
        <dbReference type="EMBL" id="TCD66176.1"/>
    </source>
</evidence>
<organism evidence="2 3">
    <name type="scientific">Steccherinum ochraceum</name>
    <dbReference type="NCBI Taxonomy" id="92696"/>
    <lineage>
        <taxon>Eukaryota</taxon>
        <taxon>Fungi</taxon>
        <taxon>Dikarya</taxon>
        <taxon>Basidiomycota</taxon>
        <taxon>Agaricomycotina</taxon>
        <taxon>Agaricomycetes</taxon>
        <taxon>Polyporales</taxon>
        <taxon>Steccherinaceae</taxon>
        <taxon>Steccherinum</taxon>
    </lineage>
</organism>
<evidence type="ECO:0000313" key="3">
    <source>
        <dbReference type="Proteomes" id="UP000292702"/>
    </source>
</evidence>
<dbReference type="Proteomes" id="UP000292702">
    <property type="component" value="Unassembled WGS sequence"/>
</dbReference>
<dbReference type="AlphaFoldDB" id="A0A4R0RFY4"/>